<dbReference type="WBParaSite" id="EVEC_0000554801-mRNA-1">
    <property type="protein sequence ID" value="EVEC_0000554801-mRNA-1"/>
    <property type="gene ID" value="EVEC_0000554801"/>
</dbReference>
<reference evidence="4" key="1">
    <citation type="submission" date="2017-02" db="UniProtKB">
        <authorList>
            <consortium name="WormBaseParasite"/>
        </authorList>
    </citation>
    <scope>IDENTIFICATION</scope>
</reference>
<feature type="region of interest" description="Disordered" evidence="1">
    <location>
        <begin position="1"/>
        <end position="26"/>
    </location>
</feature>
<proteinExistence type="predicted"/>
<accession>A0A0N4V5N4</accession>
<dbReference type="Proteomes" id="UP000274131">
    <property type="component" value="Unassembled WGS sequence"/>
</dbReference>
<evidence type="ECO:0000313" key="3">
    <source>
        <dbReference type="Proteomes" id="UP000274131"/>
    </source>
</evidence>
<gene>
    <name evidence="2" type="ORF">EVEC_LOCUS5159</name>
</gene>
<evidence type="ECO:0000313" key="4">
    <source>
        <dbReference type="WBParaSite" id="EVEC_0000554801-mRNA-1"/>
    </source>
</evidence>
<dbReference type="EMBL" id="UXUI01008071">
    <property type="protein sequence ID" value="VDD90408.1"/>
    <property type="molecule type" value="Genomic_DNA"/>
</dbReference>
<evidence type="ECO:0000313" key="2">
    <source>
        <dbReference type="EMBL" id="VDD90408.1"/>
    </source>
</evidence>
<name>A0A0N4V5N4_ENTVE</name>
<feature type="region of interest" description="Disordered" evidence="1">
    <location>
        <begin position="39"/>
        <end position="61"/>
    </location>
</feature>
<dbReference type="AlphaFoldDB" id="A0A0N4V5N4"/>
<keyword evidence="3" id="KW-1185">Reference proteome</keyword>
<organism evidence="4">
    <name type="scientific">Enterobius vermicularis</name>
    <name type="common">Human pinworm</name>
    <dbReference type="NCBI Taxonomy" id="51028"/>
    <lineage>
        <taxon>Eukaryota</taxon>
        <taxon>Metazoa</taxon>
        <taxon>Ecdysozoa</taxon>
        <taxon>Nematoda</taxon>
        <taxon>Chromadorea</taxon>
        <taxon>Rhabditida</taxon>
        <taxon>Spirurina</taxon>
        <taxon>Oxyuridomorpha</taxon>
        <taxon>Oxyuroidea</taxon>
        <taxon>Oxyuridae</taxon>
        <taxon>Enterobius</taxon>
    </lineage>
</organism>
<protein>
    <submittedName>
        <fullName evidence="4">Swi5-dependent recombination DNA repair protein 1 homolog</fullName>
    </submittedName>
</protein>
<reference evidence="2 3" key="2">
    <citation type="submission" date="2018-10" db="EMBL/GenBank/DDBJ databases">
        <authorList>
            <consortium name="Pathogen Informatics"/>
        </authorList>
    </citation>
    <scope>NUCLEOTIDE SEQUENCE [LARGE SCALE GENOMIC DNA]</scope>
</reference>
<sequence>MDKSGIGTASGTTSESSNMKLSSDQEIQNLKARRRSIRGRQSIVNISPDEPGLCEESSPHFDTQSYESQIMQRIASMNREVQSLNAYEKNLDLQIQKWEELKMEKEAAILEAEKFLDAPIVVSSRRNALIYDKYVGQITKGRSAYEICQVLYKKFTSCVRTKRVDMELGDSTKLEQEMTKMDMLRRNRLKFLKMFQEIGLEKKIAEFTDIIEEERKWFTKNNLGAEFTKICAENERLVV</sequence>
<feature type="compositionally biased region" description="Polar residues" evidence="1">
    <location>
        <begin position="7"/>
        <end position="26"/>
    </location>
</feature>
<evidence type="ECO:0000256" key="1">
    <source>
        <dbReference type="SAM" id="MobiDB-lite"/>
    </source>
</evidence>